<dbReference type="Proteomes" id="UP000399805">
    <property type="component" value="Unassembled WGS sequence"/>
</dbReference>
<organism evidence="1 2">
    <name type="scientific">Amycolatopsis camponoti</name>
    <dbReference type="NCBI Taxonomy" id="2606593"/>
    <lineage>
        <taxon>Bacteria</taxon>
        <taxon>Bacillati</taxon>
        <taxon>Actinomycetota</taxon>
        <taxon>Actinomycetes</taxon>
        <taxon>Pseudonocardiales</taxon>
        <taxon>Pseudonocardiaceae</taxon>
        <taxon>Amycolatopsis</taxon>
    </lineage>
</organism>
<dbReference type="EMBL" id="CABVGP010000003">
    <property type="protein sequence ID" value="VVJ22956.1"/>
    <property type="molecule type" value="Genomic_DNA"/>
</dbReference>
<protein>
    <submittedName>
        <fullName evidence="1">Uncharacterized protein</fullName>
    </submittedName>
</protein>
<sequence length="127" mass="13272">MTRGGTTAALLAGIALLVSGCDQVGNAVDQGSKTVDKVGACTEALGLADLNPLVDPDKLKARAADKEKRLRELAGNVQDQDVKNALLGMAGSYVEVQKERIEDAGVVAQWVQRNVKKLDALRVACGG</sequence>
<gene>
    <name evidence="1" type="ORF">AA23TX_07866</name>
</gene>
<proteinExistence type="predicted"/>
<evidence type="ECO:0000313" key="2">
    <source>
        <dbReference type="Proteomes" id="UP000399805"/>
    </source>
</evidence>
<keyword evidence="2" id="KW-1185">Reference proteome</keyword>
<dbReference type="RefSeq" id="WP_196425769.1">
    <property type="nucleotide sequence ID" value="NZ_CABVGP010000003.1"/>
</dbReference>
<dbReference type="PROSITE" id="PS51257">
    <property type="entry name" value="PROKAR_LIPOPROTEIN"/>
    <property type="match status" value="1"/>
</dbReference>
<name>A0A6I8M4M2_9PSEU</name>
<reference evidence="1 2" key="1">
    <citation type="submission" date="2019-09" db="EMBL/GenBank/DDBJ databases">
        <authorList>
            <person name="Leyn A S."/>
        </authorList>
    </citation>
    <scope>NUCLEOTIDE SEQUENCE [LARGE SCALE GENOMIC DNA]</scope>
    <source>
        <strain evidence="1">AA231_1</strain>
    </source>
</reference>
<evidence type="ECO:0000313" key="1">
    <source>
        <dbReference type="EMBL" id="VVJ22956.1"/>
    </source>
</evidence>
<accession>A0A6I8M4M2</accession>
<dbReference type="AlphaFoldDB" id="A0A6I8M4M2"/>